<organism evidence="1 2">
    <name type="scientific">Puia dinghuensis</name>
    <dbReference type="NCBI Taxonomy" id="1792502"/>
    <lineage>
        <taxon>Bacteria</taxon>
        <taxon>Pseudomonadati</taxon>
        <taxon>Bacteroidota</taxon>
        <taxon>Chitinophagia</taxon>
        <taxon>Chitinophagales</taxon>
        <taxon>Chitinophagaceae</taxon>
        <taxon>Puia</taxon>
    </lineage>
</organism>
<keyword evidence="2" id="KW-1185">Reference proteome</keyword>
<dbReference type="AlphaFoldDB" id="A0A8J2UA55"/>
<reference evidence="1" key="1">
    <citation type="journal article" date="2014" name="Int. J. Syst. Evol. Microbiol.">
        <title>Complete genome sequence of Corynebacterium casei LMG S-19264T (=DSM 44701T), isolated from a smear-ripened cheese.</title>
        <authorList>
            <consortium name="US DOE Joint Genome Institute (JGI-PGF)"/>
            <person name="Walter F."/>
            <person name="Albersmeier A."/>
            <person name="Kalinowski J."/>
            <person name="Ruckert C."/>
        </authorList>
    </citation>
    <scope>NUCLEOTIDE SEQUENCE</scope>
    <source>
        <strain evidence="1">CGMCC 1.15448</strain>
    </source>
</reference>
<name>A0A8J2UA55_9BACT</name>
<evidence type="ECO:0000313" key="1">
    <source>
        <dbReference type="EMBL" id="GGA89810.1"/>
    </source>
</evidence>
<dbReference type="EMBL" id="BMJC01000001">
    <property type="protein sequence ID" value="GGA89810.1"/>
    <property type="molecule type" value="Genomic_DNA"/>
</dbReference>
<dbReference type="RefSeq" id="WP_188929382.1">
    <property type="nucleotide sequence ID" value="NZ_BMJC01000001.1"/>
</dbReference>
<dbReference type="Proteomes" id="UP000607559">
    <property type="component" value="Unassembled WGS sequence"/>
</dbReference>
<reference evidence="1" key="2">
    <citation type="submission" date="2020-09" db="EMBL/GenBank/DDBJ databases">
        <authorList>
            <person name="Sun Q."/>
            <person name="Zhou Y."/>
        </authorList>
    </citation>
    <scope>NUCLEOTIDE SEQUENCE</scope>
    <source>
        <strain evidence="1">CGMCC 1.15448</strain>
    </source>
</reference>
<proteinExistence type="predicted"/>
<sequence>MKPNVVSVTTPPASSPLTALPTAKIVRHPRAKKEMEGPIMPPPDEETLMRLNVLAKKLFRSLHKGSNSPLL</sequence>
<protein>
    <submittedName>
        <fullName evidence="1">Uncharacterized protein</fullName>
    </submittedName>
</protein>
<gene>
    <name evidence="1" type="ORF">GCM10011511_11300</name>
</gene>
<accession>A0A8J2UA55</accession>
<evidence type="ECO:0000313" key="2">
    <source>
        <dbReference type="Proteomes" id="UP000607559"/>
    </source>
</evidence>
<comment type="caution">
    <text evidence="1">The sequence shown here is derived from an EMBL/GenBank/DDBJ whole genome shotgun (WGS) entry which is preliminary data.</text>
</comment>